<dbReference type="Proteomes" id="UP000499080">
    <property type="component" value="Unassembled WGS sequence"/>
</dbReference>
<comment type="caution">
    <text evidence="1">The sequence shown here is derived from an EMBL/GenBank/DDBJ whole genome shotgun (WGS) entry which is preliminary data.</text>
</comment>
<reference evidence="1 2" key="1">
    <citation type="journal article" date="2019" name="Sci. Rep.">
        <title>Orb-weaving spider Araneus ventricosus genome elucidates the spidroin gene catalogue.</title>
        <authorList>
            <person name="Kono N."/>
            <person name="Nakamura H."/>
            <person name="Ohtoshi R."/>
            <person name="Moran D.A.P."/>
            <person name="Shinohara A."/>
            <person name="Yoshida Y."/>
            <person name="Fujiwara M."/>
            <person name="Mori M."/>
            <person name="Tomita M."/>
            <person name="Arakawa K."/>
        </authorList>
    </citation>
    <scope>NUCLEOTIDE SEQUENCE [LARGE SCALE GENOMIC DNA]</scope>
</reference>
<organism evidence="1 2">
    <name type="scientific">Araneus ventricosus</name>
    <name type="common">Orbweaver spider</name>
    <name type="synonym">Epeira ventricosa</name>
    <dbReference type="NCBI Taxonomy" id="182803"/>
    <lineage>
        <taxon>Eukaryota</taxon>
        <taxon>Metazoa</taxon>
        <taxon>Ecdysozoa</taxon>
        <taxon>Arthropoda</taxon>
        <taxon>Chelicerata</taxon>
        <taxon>Arachnida</taxon>
        <taxon>Araneae</taxon>
        <taxon>Araneomorphae</taxon>
        <taxon>Entelegynae</taxon>
        <taxon>Araneoidea</taxon>
        <taxon>Araneidae</taxon>
        <taxon>Araneus</taxon>
    </lineage>
</organism>
<evidence type="ECO:0000313" key="1">
    <source>
        <dbReference type="EMBL" id="GBO12693.1"/>
    </source>
</evidence>
<dbReference type="EMBL" id="BGPR01037157">
    <property type="protein sequence ID" value="GBO12693.1"/>
    <property type="molecule type" value="Genomic_DNA"/>
</dbReference>
<keyword evidence="2" id="KW-1185">Reference proteome</keyword>
<dbReference type="AlphaFoldDB" id="A0A4Y2UJ93"/>
<evidence type="ECO:0000313" key="2">
    <source>
        <dbReference type="Proteomes" id="UP000499080"/>
    </source>
</evidence>
<sequence>MGHMSKTYFLTLQKTPRFMKKPEGEGRGQNAAPCPRACCRYIYRTSRMDMGRGSRSVVCGCYESYNCKGGCCGLLARSWLQVWRIPGFKPDSTVWGPLRAKSHVVVKRHPVGVIRELAERIASSGVVLVI</sequence>
<accession>A0A4Y2UJ93</accession>
<protein>
    <submittedName>
        <fullName evidence="1">Uncharacterized protein</fullName>
    </submittedName>
</protein>
<proteinExistence type="predicted"/>
<name>A0A4Y2UJ93_ARAVE</name>
<gene>
    <name evidence="1" type="ORF">AVEN_257539_1</name>
</gene>